<dbReference type="EMBL" id="GL377609">
    <property type="protein sequence ID" value="EFJ18449.1"/>
    <property type="molecule type" value="Genomic_DNA"/>
</dbReference>
<keyword evidence="3" id="KW-1185">Reference proteome</keyword>
<protein>
    <submittedName>
        <fullName evidence="2">Uncharacterized protein</fullName>
    </submittedName>
</protein>
<dbReference type="AlphaFoldDB" id="D8SAL7"/>
<feature type="compositionally biased region" description="Low complexity" evidence="1">
    <location>
        <begin position="64"/>
        <end position="74"/>
    </location>
</feature>
<gene>
    <name evidence="2" type="ORF">SELMODRAFT_419805</name>
</gene>
<sequence length="294" mass="31613">MDVDLDAKEKACYSKDIASANWSAISAFSDKFLPLLFNIFCDHHQKNGESYSSNNSQQIEVDDGVGVNDPDNNDASVDSPEAGVDSDDSVKAGEVDDDTTSIGSPADELLDPTEAAASTLEPETDGPALDPELSAAITSVNNIRNQTILKDFIPESKLGAAPGAAAGELVAAVLPLPPTIQALQLRKARSSLYENIKPQMISVFRVESEFLWLCRSISCTTKLSNATKSFSIPIAIASKSLRVFLFSSPVVAISSNQELHPEEEELLLETGSTRDRCPSLSFQTARTSGRRCTR</sequence>
<proteinExistence type="predicted"/>
<organism evidence="3">
    <name type="scientific">Selaginella moellendorffii</name>
    <name type="common">Spikemoss</name>
    <dbReference type="NCBI Taxonomy" id="88036"/>
    <lineage>
        <taxon>Eukaryota</taxon>
        <taxon>Viridiplantae</taxon>
        <taxon>Streptophyta</taxon>
        <taxon>Embryophyta</taxon>
        <taxon>Tracheophyta</taxon>
        <taxon>Lycopodiopsida</taxon>
        <taxon>Selaginellales</taxon>
        <taxon>Selaginellaceae</taxon>
        <taxon>Selaginella</taxon>
    </lineage>
</organism>
<evidence type="ECO:0000313" key="3">
    <source>
        <dbReference type="Proteomes" id="UP000001514"/>
    </source>
</evidence>
<evidence type="ECO:0000256" key="1">
    <source>
        <dbReference type="SAM" id="MobiDB-lite"/>
    </source>
</evidence>
<name>D8SAL7_SELML</name>
<evidence type="ECO:0000313" key="2">
    <source>
        <dbReference type="EMBL" id="EFJ18449.1"/>
    </source>
</evidence>
<dbReference type="Gramene" id="EFJ18449">
    <property type="protein sequence ID" value="EFJ18449"/>
    <property type="gene ID" value="SELMODRAFT_419805"/>
</dbReference>
<feature type="compositionally biased region" description="Polar residues" evidence="1">
    <location>
        <begin position="49"/>
        <end position="59"/>
    </location>
</feature>
<feature type="region of interest" description="Disordered" evidence="1">
    <location>
        <begin position="49"/>
        <end position="110"/>
    </location>
</feature>
<dbReference type="KEGG" id="smo:SELMODRAFT_419805"/>
<reference evidence="2 3" key="1">
    <citation type="journal article" date="2011" name="Science">
        <title>The Selaginella genome identifies genetic changes associated with the evolution of vascular plants.</title>
        <authorList>
            <person name="Banks J.A."/>
            <person name="Nishiyama T."/>
            <person name="Hasebe M."/>
            <person name="Bowman J.L."/>
            <person name="Gribskov M."/>
            <person name="dePamphilis C."/>
            <person name="Albert V.A."/>
            <person name="Aono N."/>
            <person name="Aoyama T."/>
            <person name="Ambrose B.A."/>
            <person name="Ashton N.W."/>
            <person name="Axtell M.J."/>
            <person name="Barker E."/>
            <person name="Barker M.S."/>
            <person name="Bennetzen J.L."/>
            <person name="Bonawitz N.D."/>
            <person name="Chapple C."/>
            <person name="Cheng C."/>
            <person name="Correa L.G."/>
            <person name="Dacre M."/>
            <person name="DeBarry J."/>
            <person name="Dreyer I."/>
            <person name="Elias M."/>
            <person name="Engstrom E.M."/>
            <person name="Estelle M."/>
            <person name="Feng L."/>
            <person name="Finet C."/>
            <person name="Floyd S.K."/>
            <person name="Frommer W.B."/>
            <person name="Fujita T."/>
            <person name="Gramzow L."/>
            <person name="Gutensohn M."/>
            <person name="Harholt J."/>
            <person name="Hattori M."/>
            <person name="Heyl A."/>
            <person name="Hirai T."/>
            <person name="Hiwatashi Y."/>
            <person name="Ishikawa M."/>
            <person name="Iwata M."/>
            <person name="Karol K.G."/>
            <person name="Koehler B."/>
            <person name="Kolukisaoglu U."/>
            <person name="Kubo M."/>
            <person name="Kurata T."/>
            <person name="Lalonde S."/>
            <person name="Li K."/>
            <person name="Li Y."/>
            <person name="Litt A."/>
            <person name="Lyons E."/>
            <person name="Manning G."/>
            <person name="Maruyama T."/>
            <person name="Michael T.P."/>
            <person name="Mikami K."/>
            <person name="Miyazaki S."/>
            <person name="Morinaga S."/>
            <person name="Murata T."/>
            <person name="Mueller-Roeber B."/>
            <person name="Nelson D.R."/>
            <person name="Obara M."/>
            <person name="Oguri Y."/>
            <person name="Olmstead R.G."/>
            <person name="Onodera N."/>
            <person name="Petersen B.L."/>
            <person name="Pils B."/>
            <person name="Prigge M."/>
            <person name="Rensing S.A."/>
            <person name="Riano-Pachon D.M."/>
            <person name="Roberts A.W."/>
            <person name="Sato Y."/>
            <person name="Scheller H.V."/>
            <person name="Schulz B."/>
            <person name="Schulz C."/>
            <person name="Shakirov E.V."/>
            <person name="Shibagaki N."/>
            <person name="Shinohara N."/>
            <person name="Shippen D.E."/>
            <person name="Soerensen I."/>
            <person name="Sotooka R."/>
            <person name="Sugimoto N."/>
            <person name="Sugita M."/>
            <person name="Sumikawa N."/>
            <person name="Tanurdzic M."/>
            <person name="Theissen G."/>
            <person name="Ulvskov P."/>
            <person name="Wakazuki S."/>
            <person name="Weng J.K."/>
            <person name="Willats W.W."/>
            <person name="Wipf D."/>
            <person name="Wolf P.G."/>
            <person name="Yang L."/>
            <person name="Zimmer A.D."/>
            <person name="Zhu Q."/>
            <person name="Mitros T."/>
            <person name="Hellsten U."/>
            <person name="Loque D."/>
            <person name="Otillar R."/>
            <person name="Salamov A."/>
            <person name="Schmutz J."/>
            <person name="Shapiro H."/>
            <person name="Lindquist E."/>
            <person name="Lucas S."/>
            <person name="Rokhsar D."/>
            <person name="Grigoriev I.V."/>
        </authorList>
    </citation>
    <scope>NUCLEOTIDE SEQUENCE [LARGE SCALE GENOMIC DNA]</scope>
</reference>
<dbReference type="InParanoid" id="D8SAL7"/>
<dbReference type="HOGENOM" id="CLU_947977_0_0_1"/>
<dbReference type="Proteomes" id="UP000001514">
    <property type="component" value="Unassembled WGS sequence"/>
</dbReference>
<accession>D8SAL7</accession>